<feature type="compositionally biased region" description="Polar residues" evidence="1">
    <location>
        <begin position="493"/>
        <end position="518"/>
    </location>
</feature>
<feature type="region of interest" description="Disordered" evidence="1">
    <location>
        <begin position="489"/>
        <end position="539"/>
    </location>
</feature>
<protein>
    <submittedName>
        <fullName evidence="2">Uncharacterized protein</fullName>
    </submittedName>
</protein>
<keyword evidence="3" id="KW-1185">Reference proteome</keyword>
<feature type="compositionally biased region" description="Low complexity" evidence="1">
    <location>
        <begin position="1"/>
        <end position="14"/>
    </location>
</feature>
<feature type="compositionally biased region" description="Polar residues" evidence="1">
    <location>
        <begin position="39"/>
        <end position="52"/>
    </location>
</feature>
<dbReference type="Proteomes" id="UP000016922">
    <property type="component" value="Unassembled WGS sequence"/>
</dbReference>
<feature type="region of interest" description="Disordered" evidence="1">
    <location>
        <begin position="344"/>
        <end position="363"/>
    </location>
</feature>
<feature type="compositionally biased region" description="Basic and acidic residues" evidence="1">
    <location>
        <begin position="53"/>
        <end position="65"/>
    </location>
</feature>
<dbReference type="GeneID" id="19459355"/>
<dbReference type="HOGENOM" id="CLU_479830_0_0_1"/>
<feature type="region of interest" description="Disordered" evidence="1">
    <location>
        <begin position="434"/>
        <end position="460"/>
    </location>
</feature>
<evidence type="ECO:0000256" key="1">
    <source>
        <dbReference type="SAM" id="MobiDB-lite"/>
    </source>
</evidence>
<feature type="region of interest" description="Disordered" evidence="1">
    <location>
        <begin position="1"/>
        <end position="101"/>
    </location>
</feature>
<name>S3CRP1_GLAL2</name>
<evidence type="ECO:0000313" key="3">
    <source>
        <dbReference type="Proteomes" id="UP000016922"/>
    </source>
</evidence>
<organism evidence="2 3">
    <name type="scientific">Glarea lozoyensis (strain ATCC 20868 / MF5171)</name>
    <dbReference type="NCBI Taxonomy" id="1116229"/>
    <lineage>
        <taxon>Eukaryota</taxon>
        <taxon>Fungi</taxon>
        <taxon>Dikarya</taxon>
        <taxon>Ascomycota</taxon>
        <taxon>Pezizomycotina</taxon>
        <taxon>Leotiomycetes</taxon>
        <taxon>Helotiales</taxon>
        <taxon>Helotiaceae</taxon>
        <taxon>Glarea</taxon>
    </lineage>
</organism>
<sequence length="568" mass="61503">MSSDATSNDTSNSSLCQEREASSSATGVADSSPPRKLNITPSLSQISPTRNRSSSEHTTHVKSSDDATNNLKDLQRSRKGVASDGGDVDKNPSNKAPIARSSQLDVIQQNNNELRQRALDTSTSLAHVSLPLVPLTGYDEMFGYLGSFSEVNPSTIPYYSTCLAASRPLSHPTTGFCPRARSHPRTSRSECVYSKASSCWSSGLAMPSLPAVNAYKRKSLPEGLQQKRETQHQHISSPAPIFDVSLPGTSLNEMTDSGDLSFTKVLRRFREFEPLIEEWARQYPSKRTNIGDPPHRSQHNIAHNAVNRTHIGLESGDVFPGRVSGIAYDTINLHYLPWGSSGRNLAGSASSSSDKQRHQSSNHTLIDGKACLTSWPPHRQPHAPLCGSHFEMRETTATRISAATTSNNMSSRAPQSSAIHRTAELSSSLPALATPVGNRLSSPQRLSNVPRAPEATASSHVTFLRRKRGLGSSSLATTPPIEDVESLRASAMRSDNGSSRLQQSTINRTTEVTTSRPSLSARDGNETSRAQQPNLPRAFLGGGGPEFDEFAIFSLLVDHLQRHPGMGP</sequence>
<accession>S3CRP1</accession>
<dbReference type="EMBL" id="KE145367">
    <property type="protein sequence ID" value="EPE29137.1"/>
    <property type="molecule type" value="Genomic_DNA"/>
</dbReference>
<dbReference type="KEGG" id="glz:GLAREA_00295"/>
<evidence type="ECO:0000313" key="2">
    <source>
        <dbReference type="EMBL" id="EPE29137.1"/>
    </source>
</evidence>
<gene>
    <name evidence="2" type="ORF">GLAREA_00295</name>
</gene>
<dbReference type="AlphaFoldDB" id="S3CRP1"/>
<reference evidence="2 3" key="1">
    <citation type="journal article" date="2013" name="BMC Genomics">
        <title>Genomics-driven discovery of the pneumocandin biosynthetic gene cluster in the fungus Glarea lozoyensis.</title>
        <authorList>
            <person name="Chen L."/>
            <person name="Yue Q."/>
            <person name="Zhang X."/>
            <person name="Xiang M."/>
            <person name="Wang C."/>
            <person name="Li S."/>
            <person name="Che Y."/>
            <person name="Ortiz-Lopez F.J."/>
            <person name="Bills G.F."/>
            <person name="Liu X."/>
            <person name="An Z."/>
        </authorList>
    </citation>
    <scope>NUCLEOTIDE SEQUENCE [LARGE SCALE GENOMIC DNA]</scope>
    <source>
        <strain evidence="3">ATCC 20868 / MF5171</strain>
    </source>
</reference>
<proteinExistence type="predicted"/>
<dbReference type="RefSeq" id="XP_008083246.1">
    <property type="nucleotide sequence ID" value="XM_008085055.1"/>
</dbReference>